<dbReference type="Pfam" id="PF03594">
    <property type="entry name" value="BenE"/>
    <property type="match status" value="1"/>
</dbReference>
<feature type="transmembrane region" description="Helical" evidence="1">
    <location>
        <begin position="257"/>
        <end position="285"/>
    </location>
</feature>
<dbReference type="NCBIfam" id="TIGR00843">
    <property type="entry name" value="benE"/>
    <property type="match status" value="1"/>
</dbReference>
<feature type="transmembrane region" description="Helical" evidence="1">
    <location>
        <begin position="154"/>
        <end position="174"/>
    </location>
</feature>
<reference evidence="2" key="1">
    <citation type="journal article" date="2021" name="Environ. Microbiol.">
        <title>Cryptic niche differentiation of novel sediment ecotypes of Rugeria pomeroyi correlates with nitrate respiration.</title>
        <authorList>
            <person name="Lin X."/>
            <person name="McNichol J."/>
            <person name="Chu X."/>
            <person name="Qian Y."/>
            <person name="Luo H."/>
        </authorList>
    </citation>
    <scope>NUCLEOTIDE SEQUENCE</scope>
    <source>
        <strain evidence="2">SZCCDBB064</strain>
    </source>
</reference>
<feature type="transmembrane region" description="Helical" evidence="1">
    <location>
        <begin position="358"/>
        <end position="389"/>
    </location>
</feature>
<dbReference type="GO" id="GO:0042925">
    <property type="term" value="F:benzoate transmembrane transporter activity"/>
    <property type="evidence" value="ECO:0007669"/>
    <property type="project" value="InterPro"/>
</dbReference>
<evidence type="ECO:0000256" key="1">
    <source>
        <dbReference type="SAM" id="Phobius"/>
    </source>
</evidence>
<dbReference type="AlphaFoldDB" id="A0A9Q3ZM74"/>
<evidence type="ECO:0000313" key="2">
    <source>
        <dbReference type="EMBL" id="MCE8536309.1"/>
    </source>
</evidence>
<comment type="caution">
    <text evidence="2">The sequence shown here is derived from an EMBL/GenBank/DDBJ whole genome shotgun (WGS) entry which is preliminary data.</text>
</comment>
<feature type="transmembrane region" description="Helical" evidence="1">
    <location>
        <begin position="20"/>
        <end position="40"/>
    </location>
</feature>
<dbReference type="PANTHER" id="PTHR30199:SF0">
    <property type="entry name" value="INNER MEMBRANE PROTEIN YDCO"/>
    <property type="match status" value="1"/>
</dbReference>
<accession>A0A9Q3ZM74</accession>
<dbReference type="EMBL" id="JAGQAF010000001">
    <property type="protein sequence ID" value="MCE8536309.1"/>
    <property type="molecule type" value="Genomic_DNA"/>
</dbReference>
<sequence>MSDAAGYQGLRLSDISGSAIGAGFLAVLVSYAGPLLIYLSAAEAMGVSKDGFSSWVFAISVAAGLSSIGLSLWFRVPVAMAWSAPGTVLLISLGTSLSPAEMVGAYIAVAAVLVLIGVSGIFERLVQLLPPSVTNGMMVGILFGFGLKAAGGLATDPAAIALLIVVFAVCATIFPRYSVLVLLVSALLISAVFYDASIGTVGLAFASLEVSGPVFSAGAMLSLALPLLITTLSGQYLPGMAILRANGFQLSANPILIVGGLVSVLAALLGGVTTALASITAAFCAGSDSHEDPDRRYVAGIACGVFFCLGGVFAGTIVEVLVLLPTALIALLAGLALLQPILKFTGAMLASDDAQAGLLTFLFTASGVSLFGIGSAFWGVVIGIAVHFLSRSAALFSGGTDT</sequence>
<feature type="transmembrane region" description="Helical" evidence="1">
    <location>
        <begin position="217"/>
        <end position="237"/>
    </location>
</feature>
<dbReference type="Proteomes" id="UP000813672">
    <property type="component" value="Unassembled WGS sequence"/>
</dbReference>
<feature type="transmembrane region" description="Helical" evidence="1">
    <location>
        <begin position="128"/>
        <end position="147"/>
    </location>
</feature>
<organism evidence="2 3">
    <name type="scientific">Ruegeria pomeroyi</name>
    <dbReference type="NCBI Taxonomy" id="89184"/>
    <lineage>
        <taxon>Bacteria</taxon>
        <taxon>Pseudomonadati</taxon>
        <taxon>Pseudomonadota</taxon>
        <taxon>Alphaproteobacteria</taxon>
        <taxon>Rhodobacterales</taxon>
        <taxon>Roseobacteraceae</taxon>
        <taxon>Ruegeria</taxon>
    </lineage>
</organism>
<proteinExistence type="predicted"/>
<protein>
    <submittedName>
        <fullName evidence="2">Benzoate/H(+) symporter BenE family transporter</fullName>
    </submittedName>
</protein>
<feature type="transmembrane region" description="Helical" evidence="1">
    <location>
        <begin position="52"/>
        <end position="73"/>
    </location>
</feature>
<dbReference type="InterPro" id="IPR004711">
    <property type="entry name" value="Benzoate_Transporter"/>
</dbReference>
<feature type="transmembrane region" description="Helical" evidence="1">
    <location>
        <begin position="180"/>
        <end position="205"/>
    </location>
</feature>
<feature type="transmembrane region" description="Helical" evidence="1">
    <location>
        <begin position="320"/>
        <end position="338"/>
    </location>
</feature>
<feature type="transmembrane region" description="Helical" evidence="1">
    <location>
        <begin position="104"/>
        <end position="122"/>
    </location>
</feature>
<dbReference type="GO" id="GO:0005886">
    <property type="term" value="C:plasma membrane"/>
    <property type="evidence" value="ECO:0007669"/>
    <property type="project" value="TreeGrafter"/>
</dbReference>
<feature type="transmembrane region" description="Helical" evidence="1">
    <location>
        <begin position="297"/>
        <end position="314"/>
    </location>
</feature>
<name>A0A9Q3ZM74_9RHOB</name>
<dbReference type="PANTHER" id="PTHR30199">
    <property type="entry name" value="MFS FAMILY TRANSPORTER, PREDICTED SUBSTRATE BENZOATE"/>
    <property type="match status" value="1"/>
</dbReference>
<keyword evidence="1" id="KW-0472">Membrane</keyword>
<evidence type="ECO:0000313" key="3">
    <source>
        <dbReference type="Proteomes" id="UP000813672"/>
    </source>
</evidence>
<gene>
    <name evidence="2" type="ORF">KBY27_02460</name>
</gene>
<keyword evidence="1" id="KW-0812">Transmembrane</keyword>
<keyword evidence="1" id="KW-1133">Transmembrane helix</keyword>